<proteinExistence type="predicted"/>
<evidence type="ECO:0000313" key="1">
    <source>
        <dbReference type="EMBL" id="AWL12727.1"/>
    </source>
</evidence>
<dbReference type="Gene3D" id="3.40.190.10">
    <property type="entry name" value="Periplasmic binding protein-like II"/>
    <property type="match status" value="2"/>
</dbReference>
<gene>
    <name evidence="1" type="ORF">HMF8227_02274</name>
</gene>
<protein>
    <submittedName>
        <fullName evidence="1">Uncharacterized protein</fullName>
    </submittedName>
</protein>
<sequence>MTLWARAILVCSLLLVVFPGRAKTINVVTEYLNHYQMKRPDGSLGGYSTEVVRALFEHTQDTPVIRVMPWARTYRQALLKPNTMIYSLAYNDIRKPRFHCIGVLDIERLFFWGLKDSGVGPVSSLANMQKYIIAVTKSSNPEQYLSQNGFDNLVRIVKPEQALGMLYKQRVDAVISARASIMERARKMGKAPERLHPLFELTALNHPLCIAFNRKSSRALVQKYRRAFRAIEKNGSLSDIRKRWNVTLSP</sequence>
<dbReference type="SUPFAM" id="SSF53850">
    <property type="entry name" value="Periplasmic binding protein-like II"/>
    <property type="match status" value="1"/>
</dbReference>
<dbReference type="AlphaFoldDB" id="A0A2S2E6X8"/>
<dbReference type="Proteomes" id="UP000245728">
    <property type="component" value="Chromosome"/>
</dbReference>
<dbReference type="EMBL" id="CP029347">
    <property type="protein sequence ID" value="AWL12727.1"/>
    <property type="molecule type" value="Genomic_DNA"/>
</dbReference>
<reference evidence="1 2" key="1">
    <citation type="submission" date="2018-05" db="EMBL/GenBank/DDBJ databases">
        <title>Salinimonas sp. HMF8227 Genome sequencing and assembly.</title>
        <authorList>
            <person name="Kang H."/>
            <person name="Kang J."/>
            <person name="Cha I."/>
            <person name="Kim H."/>
            <person name="Joh K."/>
        </authorList>
    </citation>
    <scope>NUCLEOTIDE SEQUENCE [LARGE SCALE GENOMIC DNA]</scope>
    <source>
        <strain evidence="1 2">HMF8227</strain>
    </source>
</reference>
<dbReference type="KEGG" id="salh:HMF8227_02274"/>
<accession>A0A2S2E6X8</accession>
<keyword evidence="2" id="KW-1185">Reference proteome</keyword>
<dbReference type="PANTHER" id="PTHR38834">
    <property type="entry name" value="PERIPLASMIC SUBSTRATE BINDING PROTEIN FAMILY 3"/>
    <property type="match status" value="1"/>
</dbReference>
<evidence type="ECO:0000313" key="2">
    <source>
        <dbReference type="Proteomes" id="UP000245728"/>
    </source>
</evidence>
<dbReference type="PANTHER" id="PTHR38834:SF3">
    <property type="entry name" value="SOLUTE-BINDING PROTEIN FAMILY 3_N-TERMINAL DOMAIN-CONTAINING PROTEIN"/>
    <property type="match status" value="1"/>
</dbReference>
<dbReference type="OrthoDB" id="8587856at2"/>
<name>A0A2S2E6X8_9ALTE</name>
<organism evidence="1 2">
    <name type="scientific">Saliniradius amylolyticus</name>
    <dbReference type="NCBI Taxonomy" id="2183582"/>
    <lineage>
        <taxon>Bacteria</taxon>
        <taxon>Pseudomonadati</taxon>
        <taxon>Pseudomonadota</taxon>
        <taxon>Gammaproteobacteria</taxon>
        <taxon>Alteromonadales</taxon>
        <taxon>Alteromonadaceae</taxon>
        <taxon>Saliniradius</taxon>
    </lineage>
</organism>
<dbReference type="RefSeq" id="WP_109340275.1">
    <property type="nucleotide sequence ID" value="NZ_CP029347.1"/>
</dbReference>